<feature type="domain" description="Cytochrome oxidase subunit II copper A binding" evidence="20">
    <location>
        <begin position="92"/>
        <end position="228"/>
    </location>
</feature>
<reference evidence="22" key="1">
    <citation type="submission" date="2013-09" db="EMBL/GenBank/DDBJ databases">
        <authorList>
            <person name="Dong W.-G."/>
            <person name="Song S."/>
            <person name="Jin D.-C."/>
            <person name="Guo X.-G."/>
            <person name="Shao R."/>
        </authorList>
    </citation>
    <scope>NUCLEOTIDE SEQUENCE</scope>
</reference>
<dbReference type="Pfam" id="PF00116">
    <property type="entry name" value="COX2"/>
    <property type="match status" value="1"/>
</dbReference>
<dbReference type="SUPFAM" id="SSF49503">
    <property type="entry name" value="Cupredoxins"/>
    <property type="match status" value="1"/>
</dbReference>
<dbReference type="GO" id="GO:0042773">
    <property type="term" value="P:ATP synthesis coupled electron transport"/>
    <property type="evidence" value="ECO:0007669"/>
    <property type="project" value="TreeGrafter"/>
</dbReference>
<proteinExistence type="inferred from homology"/>
<dbReference type="InterPro" id="IPR001505">
    <property type="entry name" value="Copper_CuA"/>
</dbReference>
<keyword evidence="5 18" id="KW-0813">Transport</keyword>
<keyword evidence="14 18" id="KW-0186">Copper</keyword>
<evidence type="ECO:0000256" key="3">
    <source>
        <dbReference type="ARBA" id="ARBA00011164"/>
    </source>
</evidence>
<evidence type="ECO:0000259" key="20">
    <source>
        <dbReference type="PROSITE" id="PS50857"/>
    </source>
</evidence>
<name>V9PXK9_9NEOP</name>
<reference evidence="22" key="2">
    <citation type="journal article" date="2014" name="BMC Genomics">
        <title>Fragmented mitochondrial genomes of the rat lice, Polyplax asiatica and Polyplax spinulosa: intra-genus variation in fragmentation pattern and a possible link between the extent of fragmentation and the length of life cycle.</title>
        <authorList>
            <person name="Dong W.G."/>
            <person name="Song S."/>
            <person name="Jin D.C."/>
            <person name="Guo X.G."/>
            <person name="Shao R."/>
        </authorList>
    </citation>
    <scope>NUCLEOTIDE SEQUENCE</scope>
</reference>
<sequence>MSTWGQVSLQDSNSPLMGHIESVHDWLMVVLAGIISVVIYVSIWTFLSKEWNVFFFDSEWLEVIWIMFPSIVLLTLAFPSLQCLYLLEEVSLPKSTIKAVGHQWYWSYELVSPTSLETFLFDSYLLPKEWETGAAPRLLDCDSSILLPVGEETRLVVSSGDVIHSWALPSMGVKVDAIPGRLNQVILYPLKSGISFGQCSEICGANHSFMPIKVEAIPREEWISILKG</sequence>
<dbReference type="GO" id="GO:0005743">
    <property type="term" value="C:mitochondrial inner membrane"/>
    <property type="evidence" value="ECO:0007669"/>
    <property type="project" value="UniProtKB-SubCell"/>
</dbReference>
<comment type="similarity">
    <text evidence="2 18">Belongs to the cytochrome c oxidase subunit 2 family.</text>
</comment>
<evidence type="ECO:0000256" key="6">
    <source>
        <dbReference type="ARBA" id="ARBA00022660"/>
    </source>
</evidence>
<dbReference type="GO" id="GO:0004129">
    <property type="term" value="F:cytochrome-c oxidase activity"/>
    <property type="evidence" value="ECO:0007669"/>
    <property type="project" value="UniProtKB-EC"/>
</dbReference>
<dbReference type="PANTHER" id="PTHR22888:SF9">
    <property type="entry name" value="CYTOCHROME C OXIDASE SUBUNIT 2"/>
    <property type="match status" value="1"/>
</dbReference>
<dbReference type="PROSITE" id="PS50999">
    <property type="entry name" value="COX2_TM"/>
    <property type="match status" value="1"/>
</dbReference>
<dbReference type="Gene3D" id="1.10.287.90">
    <property type="match status" value="1"/>
</dbReference>
<evidence type="ECO:0000256" key="16">
    <source>
        <dbReference type="ARBA" id="ARBA00023136"/>
    </source>
</evidence>
<comment type="function">
    <text evidence="18">Component of the cytochrome c oxidase, the last enzyme in the mitochondrial electron transport chain which drives oxidative phosphorylation. The respiratory chain contains 3 multisubunit complexes succinate dehydrogenase (complex II, CII), ubiquinol-cytochrome c oxidoreductase (cytochrome b-c1 complex, complex III, CIII) and cytochrome c oxidase (complex IV, CIV), that cooperate to transfer electrons derived from NADH and succinate to molecular oxygen, creating an electrochemical gradient over the inner membrane that drives transmembrane transport and the ATP synthase. Cytochrome c oxidase is the component of the respiratory chain that catalyzes the reduction of oxygen to water. Electrons originating from reduced cytochrome c in the intermembrane space (IMS) are transferred via the dinuclear copper A center (CU(A)) of subunit 2 and heme A of subunit 1 to the active site in subunit 1, a binuclear center (BNC) formed by heme A3 and copper B (CU(B)). The BNC reduces molecular oxygen to 2 water molecules using 4 electrons from cytochrome c in the IMS and 4 protons from the mitochondrial matrix.</text>
</comment>
<geneLocation type="mitochondrion" evidence="22"/>
<keyword evidence="13 19" id="KW-1133">Transmembrane helix</keyword>
<keyword evidence="15 18" id="KW-0496">Mitochondrion</keyword>
<keyword evidence="10" id="KW-0460">Magnesium</keyword>
<dbReference type="InterPro" id="IPR045187">
    <property type="entry name" value="CcO_II"/>
</dbReference>
<evidence type="ECO:0000256" key="15">
    <source>
        <dbReference type="ARBA" id="ARBA00023128"/>
    </source>
</evidence>
<evidence type="ECO:0000256" key="8">
    <source>
        <dbReference type="ARBA" id="ARBA00022723"/>
    </source>
</evidence>
<evidence type="ECO:0000313" key="22">
    <source>
        <dbReference type="EMBL" id="AHB85654.1"/>
    </source>
</evidence>
<evidence type="ECO:0000256" key="9">
    <source>
        <dbReference type="ARBA" id="ARBA00022792"/>
    </source>
</evidence>
<keyword evidence="11" id="KW-1278">Translocase</keyword>
<evidence type="ECO:0000256" key="17">
    <source>
        <dbReference type="ARBA" id="ARBA00049512"/>
    </source>
</evidence>
<dbReference type="InterPro" id="IPR011759">
    <property type="entry name" value="Cyt_c_oxidase_su2_TM_dom"/>
</dbReference>
<dbReference type="PROSITE" id="PS00078">
    <property type="entry name" value="COX2"/>
    <property type="match status" value="1"/>
</dbReference>
<evidence type="ECO:0000256" key="5">
    <source>
        <dbReference type="ARBA" id="ARBA00022448"/>
    </source>
</evidence>
<keyword evidence="9 18" id="KW-0999">Mitochondrion inner membrane</keyword>
<dbReference type="GO" id="GO:0005507">
    <property type="term" value="F:copper ion binding"/>
    <property type="evidence" value="ECO:0007669"/>
    <property type="project" value="InterPro"/>
</dbReference>
<keyword evidence="12 18" id="KW-0249">Electron transport</keyword>
<evidence type="ECO:0000259" key="21">
    <source>
        <dbReference type="PROSITE" id="PS50999"/>
    </source>
</evidence>
<dbReference type="InterPro" id="IPR002429">
    <property type="entry name" value="CcO_II-like_C"/>
</dbReference>
<feature type="transmembrane region" description="Helical" evidence="19">
    <location>
        <begin position="26"/>
        <end position="47"/>
    </location>
</feature>
<keyword evidence="16 18" id="KW-0472">Membrane</keyword>
<dbReference type="Gene3D" id="2.60.40.420">
    <property type="entry name" value="Cupredoxins - blue copper proteins"/>
    <property type="match status" value="1"/>
</dbReference>
<evidence type="ECO:0000256" key="18">
    <source>
        <dbReference type="RuleBase" id="RU000457"/>
    </source>
</evidence>
<evidence type="ECO:0000256" key="13">
    <source>
        <dbReference type="ARBA" id="ARBA00022989"/>
    </source>
</evidence>
<evidence type="ECO:0000256" key="1">
    <source>
        <dbReference type="ARBA" id="ARBA00004448"/>
    </source>
</evidence>
<dbReference type="InterPro" id="IPR008972">
    <property type="entry name" value="Cupredoxin"/>
</dbReference>
<comment type="subcellular location">
    <subcellularLocation>
        <location evidence="1 18">Mitochondrion inner membrane</location>
        <topology evidence="1 18">Multi-pass membrane protein</topology>
    </subcellularLocation>
</comment>
<comment type="cofactor">
    <cofactor evidence="18">
        <name>Cu cation</name>
        <dbReference type="ChEBI" id="CHEBI:23378"/>
    </cofactor>
    <text evidence="18">Binds a copper A center.</text>
</comment>
<dbReference type="AlphaFoldDB" id="V9PXK9"/>
<keyword evidence="8 18" id="KW-0479">Metal-binding</keyword>
<keyword evidence="7 18" id="KW-0812">Transmembrane</keyword>
<protein>
    <recommendedName>
        <fullName evidence="4 18">Cytochrome c oxidase subunit 2</fullName>
    </recommendedName>
</protein>
<evidence type="ECO:0000256" key="14">
    <source>
        <dbReference type="ARBA" id="ARBA00023008"/>
    </source>
</evidence>
<comment type="subunit">
    <text evidence="3">Component of the cytochrome c oxidase (complex IV, CIV), a multisubunit enzyme composed of a catalytic core of 3 subunits and several supernumerary subunits. The complex exists as a monomer or a dimer and forms supercomplexes (SCs) in the inner mitochondrial membrane with ubiquinol-cytochrome c oxidoreductase (cytochrome b-c1 complex, complex III, CIII).</text>
</comment>
<organism evidence="22">
    <name type="scientific">Polyplax asiatica</name>
    <dbReference type="NCBI Taxonomy" id="1425297"/>
    <lineage>
        <taxon>Eukaryota</taxon>
        <taxon>Metazoa</taxon>
        <taxon>Ecdysozoa</taxon>
        <taxon>Arthropoda</taxon>
        <taxon>Hexapoda</taxon>
        <taxon>Insecta</taxon>
        <taxon>Pterygota</taxon>
        <taxon>Neoptera</taxon>
        <taxon>Paraneoptera</taxon>
        <taxon>Psocodea</taxon>
        <taxon>Troctomorpha</taxon>
        <taxon>Phthiraptera</taxon>
        <taxon>Anoplura</taxon>
        <taxon>Polyplacidae</taxon>
        <taxon>Polyplax</taxon>
    </lineage>
</organism>
<evidence type="ECO:0000256" key="4">
    <source>
        <dbReference type="ARBA" id="ARBA00015946"/>
    </source>
</evidence>
<evidence type="ECO:0000256" key="7">
    <source>
        <dbReference type="ARBA" id="ARBA00022692"/>
    </source>
</evidence>
<evidence type="ECO:0000256" key="2">
    <source>
        <dbReference type="ARBA" id="ARBA00007866"/>
    </source>
</evidence>
<dbReference type="PRINTS" id="PR01166">
    <property type="entry name" value="CYCOXIDASEII"/>
</dbReference>
<evidence type="ECO:0000256" key="11">
    <source>
        <dbReference type="ARBA" id="ARBA00022967"/>
    </source>
</evidence>
<accession>V9PXK9</accession>
<evidence type="ECO:0000256" key="10">
    <source>
        <dbReference type="ARBA" id="ARBA00022842"/>
    </source>
</evidence>
<dbReference type="InterPro" id="IPR036257">
    <property type="entry name" value="Cyt_c_oxidase_su2_TM_sf"/>
</dbReference>
<evidence type="ECO:0000256" key="12">
    <source>
        <dbReference type="ARBA" id="ARBA00022982"/>
    </source>
</evidence>
<dbReference type="EMBL" id="KF647753">
    <property type="protein sequence ID" value="AHB85654.1"/>
    <property type="molecule type" value="Genomic_DNA"/>
</dbReference>
<dbReference type="Pfam" id="PF02790">
    <property type="entry name" value="COX2_TM"/>
    <property type="match status" value="1"/>
</dbReference>
<dbReference type="SUPFAM" id="SSF81464">
    <property type="entry name" value="Cytochrome c oxidase subunit II-like, transmembrane region"/>
    <property type="match status" value="1"/>
</dbReference>
<dbReference type="PROSITE" id="PS50857">
    <property type="entry name" value="COX2_CUA"/>
    <property type="match status" value="1"/>
</dbReference>
<feature type="domain" description="Cytochrome oxidase subunit II transmembrane region profile" evidence="21">
    <location>
        <begin position="1"/>
        <end position="91"/>
    </location>
</feature>
<evidence type="ECO:0000256" key="19">
    <source>
        <dbReference type="SAM" id="Phobius"/>
    </source>
</evidence>
<dbReference type="PANTHER" id="PTHR22888">
    <property type="entry name" value="CYTOCHROME C OXIDASE, SUBUNIT II"/>
    <property type="match status" value="1"/>
</dbReference>
<comment type="catalytic activity">
    <reaction evidence="17">
        <text>4 Fe(II)-[cytochrome c] + O2 + 8 H(+)(in) = 4 Fe(III)-[cytochrome c] + 2 H2O + 4 H(+)(out)</text>
        <dbReference type="Rhea" id="RHEA:11436"/>
        <dbReference type="Rhea" id="RHEA-COMP:10350"/>
        <dbReference type="Rhea" id="RHEA-COMP:14399"/>
        <dbReference type="ChEBI" id="CHEBI:15377"/>
        <dbReference type="ChEBI" id="CHEBI:15378"/>
        <dbReference type="ChEBI" id="CHEBI:15379"/>
        <dbReference type="ChEBI" id="CHEBI:29033"/>
        <dbReference type="ChEBI" id="CHEBI:29034"/>
        <dbReference type="EC" id="7.1.1.9"/>
    </reaction>
    <physiologicalReaction direction="left-to-right" evidence="17">
        <dbReference type="Rhea" id="RHEA:11437"/>
    </physiologicalReaction>
</comment>
<gene>
    <name evidence="22" type="primary">cox2</name>
</gene>
<feature type="transmembrane region" description="Helical" evidence="19">
    <location>
        <begin position="63"/>
        <end position="87"/>
    </location>
</feature>
<keyword evidence="6 18" id="KW-0679">Respiratory chain</keyword>